<dbReference type="AlphaFoldDB" id="E6MXJ3"/>
<accession>E6MXJ3</accession>
<gene>
    <name evidence="1" type="ORF">NMH_1398</name>
</gene>
<evidence type="ECO:0008006" key="3">
    <source>
        <dbReference type="Google" id="ProtNLM"/>
    </source>
</evidence>
<protein>
    <recommendedName>
        <fullName evidence="3">PilS cassette</fullName>
    </recommendedName>
</protein>
<evidence type="ECO:0000313" key="2">
    <source>
        <dbReference type="Proteomes" id="UP000032707"/>
    </source>
</evidence>
<proteinExistence type="predicted"/>
<dbReference type="PATRIC" id="fig|909420.4.peg.1433"/>
<dbReference type="Proteomes" id="UP000032707">
    <property type="component" value="Unassembled WGS sequence"/>
</dbReference>
<organism evidence="1 2">
    <name type="scientific">Neisseria meningitidis serogroup B / serotype 15 (strain H44/76)</name>
    <dbReference type="NCBI Taxonomy" id="909420"/>
    <lineage>
        <taxon>Bacteria</taxon>
        <taxon>Pseudomonadati</taxon>
        <taxon>Pseudomonadota</taxon>
        <taxon>Betaproteobacteria</taxon>
        <taxon>Neisseriales</taxon>
        <taxon>Neisseriaceae</taxon>
        <taxon>Neisseria</taxon>
    </lineage>
</organism>
<comment type="caution">
    <text evidence="1">The sequence shown here is derived from an EMBL/GenBank/DDBJ whole genome shotgun (WGS) entry which is preliminary data.</text>
</comment>
<name>E6MXJ3_NEIMH</name>
<dbReference type="EMBL" id="AEQZ01000023">
    <property type="protein sequence ID" value="EFV63695.1"/>
    <property type="molecule type" value="Genomic_DNA"/>
</dbReference>
<evidence type="ECO:0000313" key="1">
    <source>
        <dbReference type="EMBL" id="EFV63695.1"/>
    </source>
</evidence>
<sequence>MRFLFLIFCFRGNNGLEVTRNLKKTETERTGFPPARE</sequence>
<reference evidence="1 2" key="1">
    <citation type="journal article" date="2011" name="J. Bacteriol.">
        <title>Genome sequence of Neisseria meningitidis serogroup B strain H44/76.</title>
        <authorList>
            <person name="Piet J.R."/>
            <person name="Huis In 't Veld R.A."/>
            <person name="van Schaik B.D."/>
            <person name="van Kampen A.H."/>
            <person name="Baas F."/>
            <person name="van de Beek D."/>
            <person name="Pannekoek Y."/>
            <person name="van der Ende A."/>
        </authorList>
    </citation>
    <scope>NUCLEOTIDE SEQUENCE [LARGE SCALE GENOMIC DNA]</scope>
    <source>
        <strain evidence="1 2">H44/76</strain>
    </source>
</reference>